<keyword evidence="2" id="KW-0489">Methyltransferase</keyword>
<evidence type="ECO:0000256" key="2">
    <source>
        <dbReference type="ARBA" id="ARBA00022603"/>
    </source>
</evidence>
<dbReference type="Pfam" id="PF00145">
    <property type="entry name" value="DNA_methylase"/>
    <property type="match status" value="1"/>
</dbReference>
<accession>A0A644XL70</accession>
<evidence type="ECO:0000256" key="4">
    <source>
        <dbReference type="ARBA" id="ARBA00022691"/>
    </source>
</evidence>
<dbReference type="Gene3D" id="3.40.50.150">
    <property type="entry name" value="Vaccinia Virus protein VP39"/>
    <property type="match status" value="1"/>
</dbReference>
<dbReference type="AlphaFoldDB" id="A0A644XL70"/>
<name>A0A644XL70_9ZZZZ</name>
<keyword evidence="3" id="KW-0808">Transferase</keyword>
<dbReference type="GO" id="GO:0005634">
    <property type="term" value="C:nucleus"/>
    <property type="evidence" value="ECO:0007669"/>
    <property type="project" value="TreeGrafter"/>
</dbReference>
<sequence length="130" mass="13965">MLTMGSLFDGIGGFPLAAVRNGVVPVWASEIEAFPIEVTKLRFPDMVHVGDITKLSGAELPPVDIVCGGSPCQDLSVAGARAGLAGARSGLFMEQTRVVKEMRDADRLRGRTAHLVRPRFMVWENGATRS</sequence>
<dbReference type="GO" id="GO:0032259">
    <property type="term" value="P:methylation"/>
    <property type="evidence" value="ECO:0007669"/>
    <property type="project" value="UniProtKB-KW"/>
</dbReference>
<proteinExistence type="predicted"/>
<gene>
    <name evidence="5" type="ORF">SDC9_61208</name>
</gene>
<dbReference type="InterPro" id="IPR029063">
    <property type="entry name" value="SAM-dependent_MTases_sf"/>
</dbReference>
<evidence type="ECO:0000313" key="5">
    <source>
        <dbReference type="EMBL" id="MPM14844.1"/>
    </source>
</evidence>
<dbReference type="InterPro" id="IPR001525">
    <property type="entry name" value="C5_MeTfrase"/>
</dbReference>
<reference evidence="5" key="1">
    <citation type="submission" date="2019-08" db="EMBL/GenBank/DDBJ databases">
        <authorList>
            <person name="Kucharzyk K."/>
            <person name="Murdoch R.W."/>
            <person name="Higgins S."/>
            <person name="Loffler F."/>
        </authorList>
    </citation>
    <scope>NUCLEOTIDE SEQUENCE</scope>
</reference>
<comment type="caution">
    <text evidence="5">The sequence shown here is derived from an EMBL/GenBank/DDBJ whole genome shotgun (WGS) entry which is preliminary data.</text>
</comment>
<dbReference type="PROSITE" id="PS51679">
    <property type="entry name" value="SAM_MT_C5"/>
    <property type="match status" value="1"/>
</dbReference>
<dbReference type="EC" id="2.1.1.37" evidence="1"/>
<dbReference type="InterPro" id="IPR050390">
    <property type="entry name" value="C5-Methyltransferase"/>
</dbReference>
<protein>
    <recommendedName>
        <fullName evidence="1">DNA (cytosine-5-)-methyltransferase</fullName>
        <ecNumber evidence="1">2.1.1.37</ecNumber>
    </recommendedName>
</protein>
<dbReference type="GO" id="GO:0003886">
    <property type="term" value="F:DNA (cytosine-5-)-methyltransferase activity"/>
    <property type="evidence" value="ECO:0007669"/>
    <property type="project" value="UniProtKB-EC"/>
</dbReference>
<dbReference type="SUPFAM" id="SSF53335">
    <property type="entry name" value="S-adenosyl-L-methionine-dependent methyltransferases"/>
    <property type="match status" value="1"/>
</dbReference>
<dbReference type="InterPro" id="IPR018117">
    <property type="entry name" value="C5_DNA_meth_AS"/>
</dbReference>
<dbReference type="EMBL" id="VSSQ01002347">
    <property type="protein sequence ID" value="MPM14844.1"/>
    <property type="molecule type" value="Genomic_DNA"/>
</dbReference>
<dbReference type="PANTHER" id="PTHR23068">
    <property type="entry name" value="DNA CYTOSINE-5- -METHYLTRANSFERASE 3-RELATED"/>
    <property type="match status" value="1"/>
</dbReference>
<keyword evidence="4" id="KW-0949">S-adenosyl-L-methionine</keyword>
<organism evidence="5">
    <name type="scientific">bioreactor metagenome</name>
    <dbReference type="NCBI Taxonomy" id="1076179"/>
    <lineage>
        <taxon>unclassified sequences</taxon>
        <taxon>metagenomes</taxon>
        <taxon>ecological metagenomes</taxon>
    </lineage>
</organism>
<evidence type="ECO:0000256" key="1">
    <source>
        <dbReference type="ARBA" id="ARBA00011975"/>
    </source>
</evidence>
<dbReference type="PANTHER" id="PTHR23068:SF25">
    <property type="entry name" value="DNA (CYTOSINE-5)-METHYLTRANSFERASE DRM2"/>
    <property type="match status" value="1"/>
</dbReference>
<evidence type="ECO:0000256" key="3">
    <source>
        <dbReference type="ARBA" id="ARBA00022679"/>
    </source>
</evidence>
<dbReference type="PROSITE" id="PS00094">
    <property type="entry name" value="C5_MTASE_1"/>
    <property type="match status" value="1"/>
</dbReference>